<protein>
    <submittedName>
        <fullName evidence="6">Alpha-1,2-mannosidase</fullName>
    </submittedName>
</protein>
<proteinExistence type="predicted"/>
<keyword evidence="3" id="KW-0106">Calcium</keyword>
<dbReference type="Gene3D" id="1.20.1050.60">
    <property type="entry name" value="alpha-1,2-mannosidase"/>
    <property type="match status" value="1"/>
</dbReference>
<dbReference type="Proteomes" id="UP000251241">
    <property type="component" value="Unassembled WGS sequence"/>
</dbReference>
<dbReference type="SUPFAM" id="SSF48208">
    <property type="entry name" value="Six-hairpin glycosidases"/>
    <property type="match status" value="1"/>
</dbReference>
<dbReference type="GO" id="GO:0005975">
    <property type="term" value="P:carbohydrate metabolic process"/>
    <property type="evidence" value="ECO:0007669"/>
    <property type="project" value="InterPro"/>
</dbReference>
<dbReference type="InterPro" id="IPR050883">
    <property type="entry name" value="PNGase"/>
</dbReference>
<dbReference type="InterPro" id="IPR014718">
    <property type="entry name" value="GH-type_carb-bd"/>
</dbReference>
<evidence type="ECO:0000256" key="3">
    <source>
        <dbReference type="ARBA" id="ARBA00022837"/>
    </source>
</evidence>
<dbReference type="PANTHER" id="PTHR12143">
    <property type="entry name" value="PEPTIDE N-GLYCANASE PNGASE -RELATED"/>
    <property type="match status" value="1"/>
</dbReference>
<organism evidence="6 7">
    <name type="scientific">Sphingobacterium multivorum</name>
    <dbReference type="NCBI Taxonomy" id="28454"/>
    <lineage>
        <taxon>Bacteria</taxon>
        <taxon>Pseudomonadati</taxon>
        <taxon>Bacteroidota</taxon>
        <taxon>Sphingobacteriia</taxon>
        <taxon>Sphingobacteriales</taxon>
        <taxon>Sphingobacteriaceae</taxon>
        <taxon>Sphingobacterium</taxon>
    </lineage>
</organism>
<dbReference type="FunFam" id="1.20.1050.60:FF:000001">
    <property type="entry name" value="Putative alpha-1,2-mannosidase"/>
    <property type="match status" value="1"/>
</dbReference>
<dbReference type="InterPro" id="IPR012939">
    <property type="entry name" value="Glyco_hydro_92"/>
</dbReference>
<name>A0A2X2L7B4_SPHMU</name>
<dbReference type="GO" id="GO:0005829">
    <property type="term" value="C:cytosol"/>
    <property type="evidence" value="ECO:0007669"/>
    <property type="project" value="TreeGrafter"/>
</dbReference>
<accession>A0A2X2L7B4</accession>
<dbReference type="InterPro" id="IPR041371">
    <property type="entry name" value="GH92_N"/>
</dbReference>
<evidence type="ECO:0000256" key="2">
    <source>
        <dbReference type="ARBA" id="ARBA00011245"/>
    </source>
</evidence>
<evidence type="ECO:0000259" key="4">
    <source>
        <dbReference type="Pfam" id="PF07971"/>
    </source>
</evidence>
<dbReference type="Gene3D" id="2.70.98.10">
    <property type="match status" value="1"/>
</dbReference>
<feature type="domain" description="Glycosyl hydrolase family 92" evidence="4">
    <location>
        <begin position="300"/>
        <end position="756"/>
    </location>
</feature>
<dbReference type="GO" id="GO:0030246">
    <property type="term" value="F:carbohydrate binding"/>
    <property type="evidence" value="ECO:0007669"/>
    <property type="project" value="InterPro"/>
</dbReference>
<evidence type="ECO:0000256" key="1">
    <source>
        <dbReference type="ARBA" id="ARBA00001913"/>
    </source>
</evidence>
<gene>
    <name evidence="6" type="ORF">NCTC11343_01697</name>
</gene>
<dbReference type="Pfam" id="PF17678">
    <property type="entry name" value="Glyco_hydro_92N"/>
    <property type="match status" value="1"/>
</dbReference>
<evidence type="ECO:0000259" key="5">
    <source>
        <dbReference type="Pfam" id="PF17678"/>
    </source>
</evidence>
<dbReference type="RefSeq" id="WP_204990758.1">
    <property type="nucleotide sequence ID" value="NZ_CP069793.1"/>
</dbReference>
<dbReference type="GeneID" id="97181475"/>
<dbReference type="AlphaFoldDB" id="A0A2X2L7B4"/>
<dbReference type="GO" id="GO:0000224">
    <property type="term" value="F:peptide-N4-(N-acetyl-beta-glucosaminyl)asparagine amidase activity"/>
    <property type="evidence" value="ECO:0007669"/>
    <property type="project" value="TreeGrafter"/>
</dbReference>
<dbReference type="EMBL" id="UAUU01000006">
    <property type="protein sequence ID" value="SPZ85140.1"/>
    <property type="molecule type" value="Genomic_DNA"/>
</dbReference>
<sequence length="761" mass="86302">MKAINNVVYQDYMIKSIRFLLLGLFLWENVSAQKLPTDYVNPFIGTSNYGTTNPGAQVPNGLMNVSPFNVMGSSLNAFDKDARWWSTPYEHSISYFTGFSHVNLSGVGCPDMGSLLLMPTSGKLEVDYHQYGSTYTQEVAHPGYYSNILKKYGIKTEVSATTRVGVSKFTFPKGQANILLNLGEGLTNETGATVRYVSDTEIEGSKLLGSFCYTNNQAVYPIFFVMRVNKKPSKRGYWKFQRAGEKWENDWNKDAGKYKIFTDYTDQLSGDDLGAYFSFDVKENESLEVQLAVSFVSVENARKNLDAEQADFSFEKTQKHAASLWNNALSKIQVEGGTEDQKTVFYTALYHAMIHPNILQDVNGEYPAMETRKTLVADHNRYTVFSLWDTYRNVQPLMSLVYPDKQVGMIRSMIDIYKESGWMPKWELYSRESYTMDGDPAVPVIVDAWMKGIRDFDVNTAYKAFLKSATTTDSTNKIRPDNADYVKYGYVPLRDSFDNSVSHAIEYYVADWNLAQLAASLGKTKDAQLFAKRAQGYKHYYSSEYGTFRPILPNGEFLSPFSPLMGANFEPNHGFHEGNAWNYSFAIPFDIPGLVKLMGGKQKFVDRLQATFDKGYFDVTNEPDMLYPHVFSEIKGEEWRTQKLVKEILEKHFTNSPGGIPGNDDTGTMSTWALMNMIGIYPFCPGRPDYTVVTPVFDKVTIQLDKKYYPNGDKVTIRRQKEGAGDYIKKIFIDGKPFNGFKINHQTLVNSKDILIVTGNR</sequence>
<dbReference type="InterPro" id="IPR008928">
    <property type="entry name" value="6-hairpin_glycosidase_sf"/>
</dbReference>
<reference evidence="6 7" key="1">
    <citation type="submission" date="2018-06" db="EMBL/GenBank/DDBJ databases">
        <authorList>
            <consortium name="Pathogen Informatics"/>
            <person name="Doyle S."/>
        </authorList>
    </citation>
    <scope>NUCLEOTIDE SEQUENCE [LARGE SCALE GENOMIC DNA]</scope>
    <source>
        <strain evidence="6 7">NCTC11343</strain>
    </source>
</reference>
<comment type="subunit">
    <text evidence="2">Monomer.</text>
</comment>
<evidence type="ECO:0000313" key="6">
    <source>
        <dbReference type="EMBL" id="SPZ85140.1"/>
    </source>
</evidence>
<dbReference type="Gene3D" id="3.30.2080.10">
    <property type="entry name" value="GH92 mannosidase domain"/>
    <property type="match status" value="1"/>
</dbReference>
<dbReference type="Gene3D" id="1.20.1610.10">
    <property type="entry name" value="alpha-1,2-mannosidases domains"/>
    <property type="match status" value="1"/>
</dbReference>
<evidence type="ECO:0000313" key="7">
    <source>
        <dbReference type="Proteomes" id="UP000251241"/>
    </source>
</evidence>
<dbReference type="NCBIfam" id="TIGR01180">
    <property type="entry name" value="aman2_put"/>
    <property type="match status" value="1"/>
</dbReference>
<dbReference type="InterPro" id="IPR005887">
    <property type="entry name" value="GH92_a_mannosidase_put"/>
</dbReference>
<feature type="domain" description="Glycosyl hydrolase family 92 N-terminal" evidence="5">
    <location>
        <begin position="39"/>
        <end position="294"/>
    </location>
</feature>
<dbReference type="GO" id="GO:0006516">
    <property type="term" value="P:glycoprotein catabolic process"/>
    <property type="evidence" value="ECO:0007669"/>
    <property type="project" value="TreeGrafter"/>
</dbReference>
<dbReference type="Pfam" id="PF07971">
    <property type="entry name" value="Glyco_hydro_92"/>
    <property type="match status" value="1"/>
</dbReference>
<dbReference type="PANTHER" id="PTHR12143:SF39">
    <property type="entry name" value="SECRETED PROTEIN"/>
    <property type="match status" value="1"/>
</dbReference>
<comment type="cofactor">
    <cofactor evidence="1">
        <name>Ca(2+)</name>
        <dbReference type="ChEBI" id="CHEBI:29108"/>
    </cofactor>
</comment>